<dbReference type="SMART" id="SM00202">
    <property type="entry name" value="SR"/>
    <property type="match status" value="1"/>
</dbReference>
<reference evidence="11" key="4">
    <citation type="submission" date="2025-08" db="UniProtKB">
        <authorList>
            <consortium name="Ensembl"/>
        </authorList>
    </citation>
    <scope>IDENTIFICATION</scope>
</reference>
<feature type="domain" description="Peptidase S1" evidence="9">
    <location>
        <begin position="209"/>
        <end position="435"/>
    </location>
</feature>
<evidence type="ECO:0000313" key="12">
    <source>
        <dbReference type="Proteomes" id="UP000314986"/>
    </source>
</evidence>
<dbReference type="Gene3D" id="3.10.250.10">
    <property type="entry name" value="SRCR-like domain"/>
    <property type="match status" value="1"/>
</dbReference>
<dbReference type="Gene3D" id="4.10.400.10">
    <property type="entry name" value="Low-density Lipoprotein Receptor"/>
    <property type="match status" value="1"/>
</dbReference>
<dbReference type="InterPro" id="IPR001254">
    <property type="entry name" value="Trypsin_dom"/>
</dbReference>
<accession>A0A4W3JUS3</accession>
<dbReference type="PRINTS" id="PR00722">
    <property type="entry name" value="CHYMOTRYPSIN"/>
</dbReference>
<evidence type="ECO:0000256" key="5">
    <source>
        <dbReference type="ARBA" id="ARBA00023180"/>
    </source>
</evidence>
<evidence type="ECO:0000256" key="8">
    <source>
        <dbReference type="RuleBase" id="RU363034"/>
    </source>
</evidence>
<dbReference type="InterPro" id="IPR002172">
    <property type="entry name" value="LDrepeatLR_classA_rpt"/>
</dbReference>
<feature type="domain" description="SRCR" evidence="10">
    <location>
        <begin position="95"/>
        <end position="145"/>
    </location>
</feature>
<dbReference type="AlphaFoldDB" id="A0A4W3JUS3"/>
<dbReference type="GO" id="GO:0016020">
    <property type="term" value="C:membrane"/>
    <property type="evidence" value="ECO:0007669"/>
    <property type="project" value="InterPro"/>
</dbReference>
<dbReference type="PROSITE" id="PS01209">
    <property type="entry name" value="LDLRA_1"/>
    <property type="match status" value="1"/>
</dbReference>
<dbReference type="PROSITE" id="PS50240">
    <property type="entry name" value="TRYPSIN_DOM"/>
    <property type="match status" value="1"/>
</dbReference>
<evidence type="ECO:0000256" key="1">
    <source>
        <dbReference type="ARBA" id="ARBA00022670"/>
    </source>
</evidence>
<dbReference type="GO" id="GO:0004252">
    <property type="term" value="F:serine-type endopeptidase activity"/>
    <property type="evidence" value="ECO:0007669"/>
    <property type="project" value="InterPro"/>
</dbReference>
<dbReference type="CDD" id="cd00112">
    <property type="entry name" value="LDLa"/>
    <property type="match status" value="1"/>
</dbReference>
<dbReference type="Ensembl" id="ENSCMIT00000042521.1">
    <property type="protein sequence ID" value="ENSCMIP00000041923.1"/>
    <property type="gene ID" value="ENSCMIG00000017444.1"/>
</dbReference>
<dbReference type="PROSITE" id="PS50068">
    <property type="entry name" value="LDLRA_2"/>
    <property type="match status" value="1"/>
</dbReference>
<dbReference type="InterPro" id="IPR023415">
    <property type="entry name" value="LDLR_class-A_CS"/>
</dbReference>
<reference evidence="11" key="5">
    <citation type="submission" date="2025-09" db="UniProtKB">
        <authorList>
            <consortium name="Ensembl"/>
        </authorList>
    </citation>
    <scope>IDENTIFICATION</scope>
</reference>
<evidence type="ECO:0000256" key="3">
    <source>
        <dbReference type="ARBA" id="ARBA00022825"/>
    </source>
</evidence>
<dbReference type="InterPro" id="IPR033116">
    <property type="entry name" value="TRYPSIN_SER"/>
</dbReference>
<dbReference type="GeneTree" id="ENSGT00940000158589"/>
<dbReference type="PROSITE" id="PS00135">
    <property type="entry name" value="TRYPSIN_SER"/>
    <property type="match status" value="1"/>
</dbReference>
<dbReference type="InterPro" id="IPR043504">
    <property type="entry name" value="Peptidase_S1_PA_chymotrypsin"/>
</dbReference>
<dbReference type="GO" id="GO:0006508">
    <property type="term" value="P:proteolysis"/>
    <property type="evidence" value="ECO:0007669"/>
    <property type="project" value="UniProtKB-KW"/>
</dbReference>
<dbReference type="Pfam" id="PF00057">
    <property type="entry name" value="Ldl_recept_a"/>
    <property type="match status" value="1"/>
</dbReference>
<dbReference type="InterPro" id="IPR036055">
    <property type="entry name" value="LDL_receptor-like_sf"/>
</dbReference>
<dbReference type="InterPro" id="IPR036772">
    <property type="entry name" value="SRCR-like_dom_sf"/>
</dbReference>
<dbReference type="STRING" id="7868.ENSCMIP00000041923"/>
<keyword evidence="5" id="KW-0325">Glycoprotein</keyword>
<feature type="disulfide bond" evidence="6">
    <location>
        <begin position="72"/>
        <end position="84"/>
    </location>
</feature>
<reference evidence="12" key="2">
    <citation type="journal article" date="2007" name="PLoS Biol.">
        <title>Survey sequencing and comparative analysis of the elephant shark (Callorhinchus milii) genome.</title>
        <authorList>
            <person name="Venkatesh B."/>
            <person name="Kirkness E.F."/>
            <person name="Loh Y.H."/>
            <person name="Halpern A.L."/>
            <person name="Lee A.P."/>
            <person name="Johnson J."/>
            <person name="Dandona N."/>
            <person name="Viswanathan L.D."/>
            <person name="Tay A."/>
            <person name="Venter J.C."/>
            <person name="Strausberg R.L."/>
            <person name="Brenner S."/>
        </authorList>
    </citation>
    <scope>NUCLEOTIDE SEQUENCE [LARGE SCALE GENOMIC DNA]</scope>
</reference>
<proteinExistence type="predicted"/>
<dbReference type="PANTHER" id="PTHR24252">
    <property type="entry name" value="ACROSIN-RELATED"/>
    <property type="match status" value="1"/>
</dbReference>
<dbReference type="InterPro" id="IPR018114">
    <property type="entry name" value="TRYPSIN_HIS"/>
</dbReference>
<protein>
    <submittedName>
        <fullName evidence="11">Transmembrane serine protease 3b</fullName>
    </submittedName>
</protein>
<sequence length="449" mass="50449">TTLSIRSAGEPHPPNCYTPLPSTGHLTHKIRSVVDWWIAFPRFNNSFKHKRIYLVTQSMICLWETAVLTYSCIGKFKCRTSSSCIWYRARCNGVMDCLTGEDELGCVRVSGKSSVVQIYTGGTWRTVCWEGWNAMYGTVACKQLGYNSYVNSTELPIASIEEKLTLNFVEVNFKRPRDLVCWVCADLLVIVRLSPRTDCGSRPKYFSRIVGGNQSTPGEWPWQASLHFDGHHLCGGSIIAAQWIVTAAHCLLTLWRVYVGIVEQPETDMLSRAVEKIIHHKKYRGRTFDYDIALIKLDIQLTFDDQVQPICLPNSEQEFVEGKTCWISGWGTTNEGDKISVGLREAQVPLISNNVCSRPDVYSRRITSRMICAGSLEGGVDSCQGDSGGPLACKENHAWKLVGITSWGAGCAKQNKPGVYTRVTEYLDWIHEQMEVLNTPKKWSSTLQP</sequence>
<dbReference type="InterPro" id="IPR001190">
    <property type="entry name" value="SRCR"/>
</dbReference>
<evidence type="ECO:0000256" key="6">
    <source>
        <dbReference type="PROSITE-ProRule" id="PRU00124"/>
    </source>
</evidence>
<keyword evidence="12" id="KW-1185">Reference proteome</keyword>
<feature type="disulfide bond" evidence="6">
    <location>
        <begin position="91"/>
        <end position="106"/>
    </location>
</feature>
<keyword evidence="3 8" id="KW-0720">Serine protease</keyword>
<dbReference type="Proteomes" id="UP000314986">
    <property type="component" value="Unassembled WGS sequence"/>
</dbReference>
<dbReference type="Gene3D" id="2.40.10.10">
    <property type="entry name" value="Trypsin-like serine proteases"/>
    <property type="match status" value="1"/>
</dbReference>
<dbReference type="InterPro" id="IPR001314">
    <property type="entry name" value="Peptidase_S1A"/>
</dbReference>
<organism evidence="11 12">
    <name type="scientific">Callorhinchus milii</name>
    <name type="common">Ghost shark</name>
    <dbReference type="NCBI Taxonomy" id="7868"/>
    <lineage>
        <taxon>Eukaryota</taxon>
        <taxon>Metazoa</taxon>
        <taxon>Chordata</taxon>
        <taxon>Craniata</taxon>
        <taxon>Vertebrata</taxon>
        <taxon>Chondrichthyes</taxon>
        <taxon>Holocephali</taxon>
        <taxon>Chimaeriformes</taxon>
        <taxon>Callorhinchidae</taxon>
        <taxon>Callorhinchus</taxon>
    </lineage>
</organism>
<dbReference type="SUPFAM" id="SSF56487">
    <property type="entry name" value="SRCR-like"/>
    <property type="match status" value="1"/>
</dbReference>
<dbReference type="SMART" id="SM00020">
    <property type="entry name" value="Tryp_SPc"/>
    <property type="match status" value="1"/>
</dbReference>
<dbReference type="Pfam" id="PF00089">
    <property type="entry name" value="Trypsin"/>
    <property type="match status" value="1"/>
</dbReference>
<dbReference type="PROSITE" id="PS00134">
    <property type="entry name" value="TRYPSIN_HIS"/>
    <property type="match status" value="1"/>
</dbReference>
<evidence type="ECO:0000256" key="7">
    <source>
        <dbReference type="PROSITE-ProRule" id="PRU00196"/>
    </source>
</evidence>
<dbReference type="SUPFAM" id="SSF57424">
    <property type="entry name" value="LDL receptor-like module"/>
    <property type="match status" value="1"/>
</dbReference>
<keyword evidence="2 8" id="KW-0378">Hydrolase</keyword>
<dbReference type="InterPro" id="IPR009003">
    <property type="entry name" value="Peptidase_S1_PA"/>
</dbReference>
<dbReference type="FunFam" id="2.40.10.10:FF:000003">
    <property type="entry name" value="Transmembrane serine protease 3"/>
    <property type="match status" value="1"/>
</dbReference>
<evidence type="ECO:0000313" key="11">
    <source>
        <dbReference type="Ensembl" id="ENSCMIP00000041923.1"/>
    </source>
</evidence>
<evidence type="ECO:0000259" key="9">
    <source>
        <dbReference type="PROSITE" id="PS50240"/>
    </source>
</evidence>
<keyword evidence="4 6" id="KW-1015">Disulfide bond</keyword>
<dbReference type="Pfam" id="PF15494">
    <property type="entry name" value="SRCR_2"/>
    <property type="match status" value="1"/>
</dbReference>
<dbReference type="SUPFAM" id="SSF50494">
    <property type="entry name" value="Trypsin-like serine proteases"/>
    <property type="match status" value="1"/>
</dbReference>
<comment type="caution">
    <text evidence="7">Lacks conserved residue(s) required for the propagation of feature annotation.</text>
</comment>
<name>A0A4W3JUS3_CALMI</name>
<evidence type="ECO:0000256" key="4">
    <source>
        <dbReference type="ARBA" id="ARBA00023157"/>
    </source>
</evidence>
<reference evidence="12" key="3">
    <citation type="journal article" date="2014" name="Nature">
        <title>Elephant shark genome provides unique insights into gnathostome evolution.</title>
        <authorList>
            <consortium name="International Elephant Shark Genome Sequencing Consortium"/>
            <person name="Venkatesh B."/>
            <person name="Lee A.P."/>
            <person name="Ravi V."/>
            <person name="Maurya A.K."/>
            <person name="Lian M.M."/>
            <person name="Swann J.B."/>
            <person name="Ohta Y."/>
            <person name="Flajnik M.F."/>
            <person name="Sutoh Y."/>
            <person name="Kasahara M."/>
            <person name="Hoon S."/>
            <person name="Gangu V."/>
            <person name="Roy S.W."/>
            <person name="Irimia M."/>
            <person name="Korzh V."/>
            <person name="Kondrychyn I."/>
            <person name="Lim Z.W."/>
            <person name="Tay B.H."/>
            <person name="Tohari S."/>
            <person name="Kong K.W."/>
            <person name="Ho S."/>
            <person name="Lorente-Galdos B."/>
            <person name="Quilez J."/>
            <person name="Marques-Bonet T."/>
            <person name="Raney B.J."/>
            <person name="Ingham P.W."/>
            <person name="Tay A."/>
            <person name="Hillier L.W."/>
            <person name="Minx P."/>
            <person name="Boehm T."/>
            <person name="Wilson R.K."/>
            <person name="Brenner S."/>
            <person name="Warren W.C."/>
        </authorList>
    </citation>
    <scope>NUCLEOTIDE SEQUENCE [LARGE SCALE GENOMIC DNA]</scope>
</reference>
<keyword evidence="1 8" id="KW-0645">Protease</keyword>
<reference evidence="12" key="1">
    <citation type="journal article" date="2006" name="Science">
        <title>Ancient noncoding elements conserved in the human genome.</title>
        <authorList>
            <person name="Venkatesh B."/>
            <person name="Kirkness E.F."/>
            <person name="Loh Y.H."/>
            <person name="Halpern A.L."/>
            <person name="Lee A.P."/>
            <person name="Johnson J."/>
            <person name="Dandona N."/>
            <person name="Viswanathan L.D."/>
            <person name="Tay A."/>
            <person name="Venter J.C."/>
            <person name="Strausberg R.L."/>
            <person name="Brenner S."/>
        </authorList>
    </citation>
    <scope>NUCLEOTIDE SEQUENCE [LARGE SCALE GENOMIC DNA]</scope>
</reference>
<dbReference type="InParanoid" id="A0A4W3JUS3"/>
<dbReference type="PANTHER" id="PTHR24252:SF27">
    <property type="entry name" value="TRANSMEMBRANE PROTEASE SERINE 3-LIKE"/>
    <property type="match status" value="1"/>
</dbReference>
<dbReference type="CDD" id="cd00190">
    <property type="entry name" value="Tryp_SPc"/>
    <property type="match status" value="1"/>
</dbReference>
<dbReference type="PROSITE" id="PS50287">
    <property type="entry name" value="SRCR_2"/>
    <property type="match status" value="1"/>
</dbReference>
<evidence type="ECO:0000256" key="2">
    <source>
        <dbReference type="ARBA" id="ARBA00022801"/>
    </source>
</evidence>
<dbReference type="SMART" id="SM00192">
    <property type="entry name" value="LDLa"/>
    <property type="match status" value="1"/>
</dbReference>
<evidence type="ECO:0000259" key="10">
    <source>
        <dbReference type="PROSITE" id="PS50287"/>
    </source>
</evidence>